<dbReference type="Gramene" id="TVU40337">
    <property type="protein sequence ID" value="TVU40337"/>
    <property type="gene ID" value="EJB05_13798"/>
</dbReference>
<comment type="caution">
    <text evidence="1">The sequence shown here is derived from an EMBL/GenBank/DDBJ whole genome shotgun (WGS) entry which is preliminary data.</text>
</comment>
<evidence type="ECO:0000313" key="2">
    <source>
        <dbReference type="Proteomes" id="UP000324897"/>
    </source>
</evidence>
<proteinExistence type="predicted"/>
<dbReference type="EMBL" id="RWGY01000007">
    <property type="protein sequence ID" value="TVU40337.1"/>
    <property type="molecule type" value="Genomic_DNA"/>
</dbReference>
<protein>
    <submittedName>
        <fullName evidence="1">Uncharacterized protein</fullName>
    </submittedName>
</protein>
<dbReference type="AlphaFoldDB" id="A0A5J9VXI7"/>
<sequence>MEMEARLGVDRRARRTVGATSFDGFLRRRTRRSTASSWQLPGVAEAAAAAASAGARQARMECGLGPWQTTRRAAALPDFFSVMIM</sequence>
<accession>A0A5J9VXI7</accession>
<gene>
    <name evidence="1" type="ORF">EJB05_13798</name>
</gene>
<name>A0A5J9VXI7_9POAL</name>
<reference evidence="1 2" key="1">
    <citation type="journal article" date="2019" name="Sci. Rep.">
        <title>A high-quality genome of Eragrostis curvula grass provides insights into Poaceae evolution and supports new strategies to enhance forage quality.</title>
        <authorList>
            <person name="Carballo J."/>
            <person name="Santos B.A.C.M."/>
            <person name="Zappacosta D."/>
            <person name="Garbus I."/>
            <person name="Selva J.P."/>
            <person name="Gallo C.A."/>
            <person name="Diaz A."/>
            <person name="Albertini E."/>
            <person name="Caccamo M."/>
            <person name="Echenique V."/>
        </authorList>
    </citation>
    <scope>NUCLEOTIDE SEQUENCE [LARGE SCALE GENOMIC DNA]</scope>
    <source>
        <strain evidence="2">cv. Victoria</strain>
        <tissue evidence="1">Leaf</tissue>
    </source>
</reference>
<dbReference type="Proteomes" id="UP000324897">
    <property type="component" value="Chromosome 4"/>
</dbReference>
<evidence type="ECO:0000313" key="1">
    <source>
        <dbReference type="EMBL" id="TVU40337.1"/>
    </source>
</evidence>
<keyword evidence="2" id="KW-1185">Reference proteome</keyword>
<organism evidence="1 2">
    <name type="scientific">Eragrostis curvula</name>
    <name type="common">weeping love grass</name>
    <dbReference type="NCBI Taxonomy" id="38414"/>
    <lineage>
        <taxon>Eukaryota</taxon>
        <taxon>Viridiplantae</taxon>
        <taxon>Streptophyta</taxon>
        <taxon>Embryophyta</taxon>
        <taxon>Tracheophyta</taxon>
        <taxon>Spermatophyta</taxon>
        <taxon>Magnoliopsida</taxon>
        <taxon>Liliopsida</taxon>
        <taxon>Poales</taxon>
        <taxon>Poaceae</taxon>
        <taxon>PACMAD clade</taxon>
        <taxon>Chloridoideae</taxon>
        <taxon>Eragrostideae</taxon>
        <taxon>Eragrostidinae</taxon>
        <taxon>Eragrostis</taxon>
    </lineage>
</organism>